<accession>A0A7W3IXB8</accession>
<organism evidence="2 3">
    <name type="scientific">Nocardioides ginsengisegetis</name>
    <dbReference type="NCBI Taxonomy" id="661491"/>
    <lineage>
        <taxon>Bacteria</taxon>
        <taxon>Bacillati</taxon>
        <taxon>Actinomycetota</taxon>
        <taxon>Actinomycetes</taxon>
        <taxon>Propionibacteriales</taxon>
        <taxon>Nocardioidaceae</taxon>
        <taxon>Nocardioides</taxon>
    </lineage>
</organism>
<dbReference type="Pfam" id="PF19671">
    <property type="entry name" value="DUF6174"/>
    <property type="match status" value="1"/>
</dbReference>
<evidence type="ECO:0000313" key="2">
    <source>
        <dbReference type="EMBL" id="MBA8802387.1"/>
    </source>
</evidence>
<dbReference type="EMBL" id="JACGXA010000001">
    <property type="protein sequence ID" value="MBA8802387.1"/>
    <property type="molecule type" value="Genomic_DNA"/>
</dbReference>
<gene>
    <name evidence="2" type="ORF">FB382_000678</name>
</gene>
<keyword evidence="1" id="KW-0732">Signal</keyword>
<name>A0A7W3IXB8_9ACTN</name>
<dbReference type="Proteomes" id="UP000580910">
    <property type="component" value="Unassembled WGS sequence"/>
</dbReference>
<evidence type="ECO:0008006" key="4">
    <source>
        <dbReference type="Google" id="ProtNLM"/>
    </source>
</evidence>
<sequence length="160" mass="16569">MRAALPAVVVTVATTFLLSACGQGTPVASDPGPSESPTPTASPTVGTYPAFAAADYAFTLKVSCFCADAGQPIRVTVAGGKVSGAVWARTGRGHVEGDPVEKYRWITINDVIDAANDTGAAQVDVTWPEGQDWPTSVYVDQSKNMADEEVGYTVSDVTVG</sequence>
<comment type="caution">
    <text evidence="2">The sequence shown here is derived from an EMBL/GenBank/DDBJ whole genome shotgun (WGS) entry which is preliminary data.</text>
</comment>
<evidence type="ECO:0000256" key="1">
    <source>
        <dbReference type="SAM" id="SignalP"/>
    </source>
</evidence>
<dbReference type="PROSITE" id="PS51257">
    <property type="entry name" value="PROKAR_LIPOPROTEIN"/>
    <property type="match status" value="1"/>
</dbReference>
<feature type="signal peptide" evidence="1">
    <location>
        <begin position="1"/>
        <end position="20"/>
    </location>
</feature>
<dbReference type="RefSeq" id="WP_182536813.1">
    <property type="nucleotide sequence ID" value="NZ_JACGXA010000001.1"/>
</dbReference>
<reference evidence="2 3" key="1">
    <citation type="submission" date="2020-07" db="EMBL/GenBank/DDBJ databases">
        <title>Sequencing the genomes of 1000 actinobacteria strains.</title>
        <authorList>
            <person name="Klenk H.-P."/>
        </authorList>
    </citation>
    <scope>NUCLEOTIDE SEQUENCE [LARGE SCALE GENOMIC DNA]</scope>
    <source>
        <strain evidence="2 3">DSM 21349</strain>
    </source>
</reference>
<evidence type="ECO:0000313" key="3">
    <source>
        <dbReference type="Proteomes" id="UP000580910"/>
    </source>
</evidence>
<dbReference type="InterPro" id="IPR046172">
    <property type="entry name" value="DUF6174"/>
</dbReference>
<feature type="chain" id="PRO_5038416905" description="Lipoprotein" evidence="1">
    <location>
        <begin position="21"/>
        <end position="160"/>
    </location>
</feature>
<keyword evidence="3" id="KW-1185">Reference proteome</keyword>
<dbReference type="AlphaFoldDB" id="A0A7W3IXB8"/>
<protein>
    <recommendedName>
        <fullName evidence="4">Lipoprotein</fullName>
    </recommendedName>
</protein>
<proteinExistence type="predicted"/>